<dbReference type="NCBIfam" id="TIGR01297">
    <property type="entry name" value="CDF"/>
    <property type="match status" value="1"/>
</dbReference>
<dbReference type="InterPro" id="IPR002524">
    <property type="entry name" value="Cation_efflux"/>
</dbReference>
<dbReference type="InterPro" id="IPR045316">
    <property type="entry name" value="Msc2-like"/>
</dbReference>
<organism evidence="12 13">
    <name type="scientific">Stenotrophomonas rhizophila</name>
    <dbReference type="NCBI Taxonomy" id="216778"/>
    <lineage>
        <taxon>Bacteria</taxon>
        <taxon>Pseudomonadati</taxon>
        <taxon>Pseudomonadota</taxon>
        <taxon>Gammaproteobacteria</taxon>
        <taxon>Lysobacterales</taxon>
        <taxon>Lysobacteraceae</taxon>
        <taxon>Stenotrophomonas</taxon>
    </lineage>
</organism>
<dbReference type="PANTHER" id="PTHR45755:SF4">
    <property type="entry name" value="ZINC TRANSPORTER 7"/>
    <property type="match status" value="1"/>
</dbReference>
<evidence type="ECO:0000256" key="2">
    <source>
        <dbReference type="ARBA" id="ARBA00022448"/>
    </source>
</evidence>
<dbReference type="InterPro" id="IPR027469">
    <property type="entry name" value="Cation_efflux_TMD_sf"/>
</dbReference>
<keyword evidence="5 9" id="KW-1133">Transmembrane helix</keyword>
<evidence type="ECO:0000313" key="11">
    <source>
        <dbReference type="EMBL" id="KAB7629862.1"/>
    </source>
</evidence>
<feature type="transmembrane region" description="Helical" evidence="9">
    <location>
        <begin position="126"/>
        <end position="149"/>
    </location>
</feature>
<evidence type="ECO:0000256" key="5">
    <source>
        <dbReference type="ARBA" id="ARBA00022989"/>
    </source>
</evidence>
<evidence type="ECO:0000256" key="6">
    <source>
        <dbReference type="ARBA" id="ARBA00023065"/>
    </source>
</evidence>
<evidence type="ECO:0000256" key="4">
    <source>
        <dbReference type="ARBA" id="ARBA00022906"/>
    </source>
</evidence>
<evidence type="ECO:0000313" key="12">
    <source>
        <dbReference type="EMBL" id="RLK51809.1"/>
    </source>
</evidence>
<evidence type="ECO:0000256" key="1">
    <source>
        <dbReference type="ARBA" id="ARBA00004141"/>
    </source>
</evidence>
<feature type="transmembrane region" description="Helical" evidence="9">
    <location>
        <begin position="60"/>
        <end position="76"/>
    </location>
</feature>
<sequence>MILNAAADARRHTHRFDGGNPLAERSTQRALWLTTAMMIVEIIGGWWFNSMAVLADGWHMSSHALALGLSVFAYGFARRHAHDHRFTFGTWKVEILAGYTSAIALLGVALLMAVQSGQRLFVPSAIHYNEAIAIAVVGLAVNLLCAWWLRDNHDHGHHPHGQHHGHGHHHAHEQSGHGGHADHHDHGHGAHGTQDLNLRSAYLHVIADAATSVLAIAALIGGKVWGAAWLDPVMGLVGAVLVTVWAIGLLRDTSRVLLDAQMDAPVVAEVREVIEQGPWSAQLSDLHVWQVGRGKYAVVASLVSADPLSADQIREALSVHEELVHVTVEVHRLDAALPA</sequence>
<feature type="transmembrane region" description="Helical" evidence="9">
    <location>
        <begin position="201"/>
        <end position="221"/>
    </location>
</feature>
<gene>
    <name evidence="11" type="primary">dmeF</name>
    <name evidence="12" type="ORF">BCL79_2952</name>
    <name evidence="11" type="ORF">F9K92_11635</name>
</gene>
<dbReference type="AlphaFoldDB" id="A0A498C9F3"/>
<dbReference type="EMBL" id="WELC01000014">
    <property type="protein sequence ID" value="KAB7629862.1"/>
    <property type="molecule type" value="Genomic_DNA"/>
</dbReference>
<feature type="transmembrane region" description="Helical" evidence="9">
    <location>
        <begin position="96"/>
        <end position="114"/>
    </location>
</feature>
<feature type="domain" description="Cation efflux protein transmembrane" evidence="10">
    <location>
        <begin position="30"/>
        <end position="258"/>
    </location>
</feature>
<dbReference type="EMBL" id="RCDC01000006">
    <property type="protein sequence ID" value="RLK51809.1"/>
    <property type="molecule type" value="Genomic_DNA"/>
</dbReference>
<evidence type="ECO:0000256" key="8">
    <source>
        <dbReference type="SAM" id="MobiDB-lite"/>
    </source>
</evidence>
<evidence type="ECO:0000313" key="14">
    <source>
        <dbReference type="Proteomes" id="UP000449004"/>
    </source>
</evidence>
<keyword evidence="6" id="KW-0406">Ion transport</keyword>
<name>A0A498C9F3_9GAMM</name>
<dbReference type="RefSeq" id="WP_121042372.1">
    <property type="nucleotide sequence ID" value="NZ_RCDC01000006.1"/>
</dbReference>
<feature type="compositionally biased region" description="Basic residues" evidence="8">
    <location>
        <begin position="157"/>
        <end position="171"/>
    </location>
</feature>
<dbReference type="NCBIfam" id="NF033827">
    <property type="entry name" value="CDF_efflux_DmeF"/>
    <property type="match status" value="1"/>
</dbReference>
<keyword evidence="2" id="KW-0813">Transport</keyword>
<dbReference type="OrthoDB" id="271709at2"/>
<dbReference type="InterPro" id="IPR058533">
    <property type="entry name" value="Cation_efflux_TM"/>
</dbReference>
<keyword evidence="3 9" id="KW-0812">Transmembrane</keyword>
<reference evidence="11 14" key="2">
    <citation type="submission" date="2019-10" db="EMBL/GenBank/DDBJ databases">
        <title>Halotolerant bacteria associated to Saharan-endemic halophytes Stipa tenacissima L. and Atriplex halimus L mitigate salt stress and promote growth of tomato plants.</title>
        <authorList>
            <person name="Dif G."/>
        </authorList>
    </citation>
    <scope>NUCLEOTIDE SEQUENCE [LARGE SCALE GENOMIC DNA]</scope>
    <source>
        <strain evidence="11 14">IS26</strain>
    </source>
</reference>
<keyword evidence="7 9" id="KW-0472">Membrane</keyword>
<feature type="compositionally biased region" description="Basic and acidic residues" evidence="8">
    <location>
        <begin position="172"/>
        <end position="188"/>
    </location>
</feature>
<evidence type="ECO:0000256" key="3">
    <source>
        <dbReference type="ARBA" id="ARBA00022692"/>
    </source>
</evidence>
<feature type="transmembrane region" description="Helical" evidence="9">
    <location>
        <begin position="233"/>
        <end position="250"/>
    </location>
</feature>
<evidence type="ECO:0000313" key="13">
    <source>
        <dbReference type="Proteomes" id="UP000274786"/>
    </source>
</evidence>
<dbReference type="GO" id="GO:0006882">
    <property type="term" value="P:intracellular zinc ion homeostasis"/>
    <property type="evidence" value="ECO:0007669"/>
    <property type="project" value="InterPro"/>
</dbReference>
<proteinExistence type="predicted"/>
<dbReference type="GO" id="GO:0016020">
    <property type="term" value="C:membrane"/>
    <property type="evidence" value="ECO:0007669"/>
    <property type="project" value="UniProtKB-SubCell"/>
</dbReference>
<dbReference type="Gene3D" id="1.20.1510.10">
    <property type="entry name" value="Cation efflux protein transmembrane domain"/>
    <property type="match status" value="1"/>
</dbReference>
<dbReference type="Proteomes" id="UP000274786">
    <property type="component" value="Unassembled WGS sequence"/>
</dbReference>
<feature type="transmembrane region" description="Helical" evidence="9">
    <location>
        <begin position="30"/>
        <end position="48"/>
    </location>
</feature>
<dbReference type="SUPFAM" id="SSF161111">
    <property type="entry name" value="Cation efflux protein transmembrane domain-like"/>
    <property type="match status" value="1"/>
</dbReference>
<comment type="caution">
    <text evidence="12">The sequence shown here is derived from an EMBL/GenBank/DDBJ whole genome shotgun (WGS) entry which is preliminary data.</text>
</comment>
<reference evidence="12 13" key="1">
    <citation type="submission" date="2018-10" db="EMBL/GenBank/DDBJ databases">
        <title>Comparative analysis of microorganisms from saline springs in Andes Mountain Range, Colombia.</title>
        <authorList>
            <person name="Rubin E."/>
        </authorList>
    </citation>
    <scope>NUCLEOTIDE SEQUENCE [LARGE SCALE GENOMIC DNA]</scope>
    <source>
        <strain evidence="12 13">USBA GBX 843</strain>
    </source>
</reference>
<dbReference type="GO" id="GO:0005385">
    <property type="term" value="F:zinc ion transmembrane transporter activity"/>
    <property type="evidence" value="ECO:0007669"/>
    <property type="project" value="InterPro"/>
</dbReference>
<comment type="subcellular location">
    <subcellularLocation>
        <location evidence="1">Membrane</location>
        <topology evidence="1">Multi-pass membrane protein</topology>
    </subcellularLocation>
</comment>
<accession>A0A498C9F3</accession>
<dbReference type="Pfam" id="PF01545">
    <property type="entry name" value="Cation_efflux"/>
    <property type="match status" value="1"/>
</dbReference>
<keyword evidence="4" id="KW-0864">Zinc transport</keyword>
<dbReference type="PANTHER" id="PTHR45755">
    <property type="match status" value="1"/>
</dbReference>
<evidence type="ECO:0000256" key="7">
    <source>
        <dbReference type="ARBA" id="ARBA00023136"/>
    </source>
</evidence>
<dbReference type="Proteomes" id="UP000449004">
    <property type="component" value="Unassembled WGS sequence"/>
</dbReference>
<feature type="region of interest" description="Disordered" evidence="8">
    <location>
        <begin position="157"/>
        <end position="192"/>
    </location>
</feature>
<keyword evidence="4" id="KW-0862">Zinc</keyword>
<protein>
    <submittedName>
        <fullName evidence="11">CDF family Co(II)/Ni(II) efflux transporter DmeF</fullName>
    </submittedName>
    <submittedName>
        <fullName evidence="12">Cation diffusion facilitator family transporter</fullName>
    </submittedName>
</protein>
<evidence type="ECO:0000259" key="10">
    <source>
        <dbReference type="Pfam" id="PF01545"/>
    </source>
</evidence>
<evidence type="ECO:0000256" key="9">
    <source>
        <dbReference type="SAM" id="Phobius"/>
    </source>
</evidence>